<reference evidence="1 2" key="1">
    <citation type="journal article" date="2014" name="BMC Genomics">
        <title>Genome sequencing of four Aureobasidium pullulans varieties: biotechnological potential, stress tolerance, and description of new species.</title>
        <authorList>
            <person name="Gostin Ar C."/>
            <person name="Ohm R.A."/>
            <person name="Kogej T."/>
            <person name="Sonjak S."/>
            <person name="Turk M."/>
            <person name="Zajc J."/>
            <person name="Zalar P."/>
            <person name="Grube M."/>
            <person name="Sun H."/>
            <person name="Han J."/>
            <person name="Sharma A."/>
            <person name="Chiniquy J."/>
            <person name="Ngan C.Y."/>
            <person name="Lipzen A."/>
            <person name="Barry K."/>
            <person name="Grigoriev I.V."/>
            <person name="Gunde-Cimerman N."/>
        </authorList>
    </citation>
    <scope>NUCLEOTIDE SEQUENCE [LARGE SCALE GENOMIC DNA]</scope>
    <source>
        <strain evidence="1 2">EXF-2481</strain>
    </source>
</reference>
<protein>
    <recommendedName>
        <fullName evidence="3">FR47-like domain-containing protein</fullName>
    </recommendedName>
</protein>
<dbReference type="SUPFAM" id="SSF55729">
    <property type="entry name" value="Acyl-CoA N-acyltransferases (Nat)"/>
    <property type="match status" value="1"/>
</dbReference>
<accession>A0A074YSC4</accession>
<evidence type="ECO:0000313" key="2">
    <source>
        <dbReference type="Proteomes" id="UP000030641"/>
    </source>
</evidence>
<name>A0A074YSC4_AURSE</name>
<organism evidence="1 2">
    <name type="scientific">Aureobasidium subglaciale (strain EXF-2481)</name>
    <name type="common">Aureobasidium pullulans var. subglaciale</name>
    <dbReference type="NCBI Taxonomy" id="1043005"/>
    <lineage>
        <taxon>Eukaryota</taxon>
        <taxon>Fungi</taxon>
        <taxon>Dikarya</taxon>
        <taxon>Ascomycota</taxon>
        <taxon>Pezizomycotina</taxon>
        <taxon>Dothideomycetes</taxon>
        <taxon>Dothideomycetidae</taxon>
        <taxon>Dothideales</taxon>
        <taxon>Saccotheciaceae</taxon>
        <taxon>Aureobasidium</taxon>
    </lineage>
</organism>
<proteinExistence type="predicted"/>
<dbReference type="GeneID" id="25363215"/>
<dbReference type="EMBL" id="KL584751">
    <property type="protein sequence ID" value="KEQ99069.1"/>
    <property type="molecule type" value="Genomic_DNA"/>
</dbReference>
<dbReference type="OrthoDB" id="61870at2759"/>
<gene>
    <name evidence="1" type="ORF">AUEXF2481DRAFT_26300</name>
</gene>
<dbReference type="AlphaFoldDB" id="A0A074YSC4"/>
<dbReference type="InterPro" id="IPR016181">
    <property type="entry name" value="Acyl_CoA_acyltransferase"/>
</dbReference>
<sequence length="337" mass="37729">MTSSNEIFELWSDSQQDLIQWLAPYMPTCVALYRRIQFGHFTPDSRLLSSINFASPVHQTEANRPWIIAFVDRTCRPETEVWLSASWEHKVLANDSTRLPQEDDLVRSMVREIGKLKTPARSENAAASSVRTNGNGSISNNHFERHLDNENVALFGAVHSSTAEILKSLGFIDPSFIGHDAPYRKYIFDFKNSISSRSLPPGYVYGKVDPKDYELVKSRTQIPRQDRTLCQLPSVAIYYTDSQVSADEPIAWGFLGLDASLTTLHVEPSHRGLGLAKSLSLKLFAGEMKAYGPDDPLVGGIVTHADVATDNVSSQRVCESLGGKWYFEVFWIRVSVV</sequence>
<evidence type="ECO:0008006" key="3">
    <source>
        <dbReference type="Google" id="ProtNLM"/>
    </source>
</evidence>
<keyword evidence="2" id="KW-1185">Reference proteome</keyword>
<dbReference type="InterPro" id="IPR053225">
    <property type="entry name" value="Acyl-CoA_N-acyltransferase"/>
</dbReference>
<dbReference type="OMA" id="DEMPIAW"/>
<dbReference type="InParanoid" id="A0A074YSC4"/>
<dbReference type="RefSeq" id="XP_013347359.1">
    <property type="nucleotide sequence ID" value="XM_013491905.1"/>
</dbReference>
<dbReference type="HOGENOM" id="CLU_030809_0_0_1"/>
<dbReference type="Gene3D" id="3.40.630.30">
    <property type="match status" value="1"/>
</dbReference>
<dbReference type="PANTHER" id="PTHR20958">
    <property type="entry name" value="GLYCINE N-ACYLTRANSFERASE-LIKE PROTEIN"/>
    <property type="match status" value="1"/>
</dbReference>
<evidence type="ECO:0000313" key="1">
    <source>
        <dbReference type="EMBL" id="KEQ99069.1"/>
    </source>
</evidence>
<dbReference type="Proteomes" id="UP000030641">
    <property type="component" value="Unassembled WGS sequence"/>
</dbReference>
<dbReference type="PANTHER" id="PTHR20958:SF6">
    <property type="entry name" value="GLYCINE N-ACYLTRANSFERASE-LIKE PROTEIN"/>
    <property type="match status" value="1"/>
</dbReference>